<name>A0A6P8CL57_PUNGR</name>
<dbReference type="InterPro" id="IPR011141">
    <property type="entry name" value="Polyketide_synthase_type-III"/>
</dbReference>
<dbReference type="FunFam" id="3.40.47.10:FF:000014">
    <property type="entry name" value="Chalcone synthase 1"/>
    <property type="match status" value="1"/>
</dbReference>
<dbReference type="PIRSF" id="PIRSF000451">
    <property type="entry name" value="PKS_III"/>
    <property type="match status" value="1"/>
</dbReference>
<dbReference type="AlphaFoldDB" id="A0A6P8CL57"/>
<dbReference type="SUPFAM" id="SSF53901">
    <property type="entry name" value="Thiolase-like"/>
    <property type="match status" value="2"/>
</dbReference>
<evidence type="ECO:0000256" key="2">
    <source>
        <dbReference type="ARBA" id="ARBA00022679"/>
    </source>
</evidence>
<dbReference type="InterPro" id="IPR001099">
    <property type="entry name" value="Chalcone/stilbene_synt_N"/>
</dbReference>
<dbReference type="Gene3D" id="3.40.47.10">
    <property type="match status" value="2"/>
</dbReference>
<keyword evidence="2 5" id="KW-0808">Transferase</keyword>
<feature type="domain" description="Chalcone/stilbene synthase C-terminal" evidence="7">
    <location>
        <begin position="240"/>
        <end position="398"/>
    </location>
</feature>
<dbReference type="GeneID" id="116198828"/>
<evidence type="ECO:0000259" key="6">
    <source>
        <dbReference type="Pfam" id="PF00195"/>
    </source>
</evidence>
<dbReference type="PANTHER" id="PTHR11877:SF14">
    <property type="entry name" value="CHALCONE SYNTHASE"/>
    <property type="match status" value="1"/>
</dbReference>
<evidence type="ECO:0000313" key="8">
    <source>
        <dbReference type="Proteomes" id="UP000515151"/>
    </source>
</evidence>
<evidence type="ECO:0000313" key="9">
    <source>
        <dbReference type="RefSeq" id="XP_031384942.1"/>
    </source>
</evidence>
<dbReference type="Pfam" id="PF02797">
    <property type="entry name" value="Chal_sti_synt_C"/>
    <property type="match status" value="1"/>
</dbReference>
<dbReference type="CDD" id="cd00831">
    <property type="entry name" value="CHS_like"/>
    <property type="match status" value="1"/>
</dbReference>
<dbReference type="OrthoDB" id="329835at2759"/>
<keyword evidence="3 5" id="KW-0012">Acyltransferase</keyword>
<gene>
    <name evidence="9" type="primary">LOC116198828</name>
</gene>
<dbReference type="GO" id="GO:0030639">
    <property type="term" value="P:polyketide biosynthetic process"/>
    <property type="evidence" value="ECO:0007669"/>
    <property type="project" value="TreeGrafter"/>
</dbReference>
<evidence type="ECO:0000256" key="1">
    <source>
        <dbReference type="ARBA" id="ARBA00005531"/>
    </source>
</evidence>
<evidence type="ECO:0000256" key="4">
    <source>
        <dbReference type="PIRSR" id="PIRSR000451-1"/>
    </source>
</evidence>
<dbReference type="GO" id="GO:0005783">
    <property type="term" value="C:endoplasmic reticulum"/>
    <property type="evidence" value="ECO:0007669"/>
    <property type="project" value="UniProtKB-ARBA"/>
</dbReference>
<dbReference type="PANTHER" id="PTHR11877">
    <property type="entry name" value="HYDROXYMETHYLGLUTARYL-COA SYNTHASE"/>
    <property type="match status" value="1"/>
</dbReference>
<dbReference type="GO" id="GO:0016747">
    <property type="term" value="F:acyltransferase activity, transferring groups other than amino-acyl groups"/>
    <property type="evidence" value="ECO:0007669"/>
    <property type="project" value="InterPro"/>
</dbReference>
<organism evidence="8 9">
    <name type="scientific">Punica granatum</name>
    <name type="common">Pomegranate</name>
    <dbReference type="NCBI Taxonomy" id="22663"/>
    <lineage>
        <taxon>Eukaryota</taxon>
        <taxon>Viridiplantae</taxon>
        <taxon>Streptophyta</taxon>
        <taxon>Embryophyta</taxon>
        <taxon>Tracheophyta</taxon>
        <taxon>Spermatophyta</taxon>
        <taxon>Magnoliopsida</taxon>
        <taxon>eudicotyledons</taxon>
        <taxon>Gunneridae</taxon>
        <taxon>Pentapetalae</taxon>
        <taxon>rosids</taxon>
        <taxon>malvids</taxon>
        <taxon>Myrtales</taxon>
        <taxon>Lythraceae</taxon>
        <taxon>Punica</taxon>
    </lineage>
</organism>
<protein>
    <submittedName>
        <fullName evidence="9">Chalcone synthase 1-like</fullName>
    </submittedName>
</protein>
<dbReference type="Proteomes" id="UP000515151">
    <property type="component" value="Chromosome 3"/>
</dbReference>
<dbReference type="InterPro" id="IPR012328">
    <property type="entry name" value="Chalcone/stilbene_synt_C"/>
</dbReference>
<feature type="active site" description="Acyl-thioester intermediate" evidence="4">
    <location>
        <position position="166"/>
    </location>
</feature>
<evidence type="ECO:0000259" key="7">
    <source>
        <dbReference type="Pfam" id="PF02797"/>
    </source>
</evidence>
<dbReference type="InterPro" id="IPR016039">
    <property type="entry name" value="Thiolase-like"/>
</dbReference>
<reference evidence="8" key="1">
    <citation type="journal article" date="2020" name="Plant Biotechnol. J.">
        <title>The pomegranate (Punica granatum L.) draft genome dissects genetic divergence between soft- and hard-seeded cultivars.</title>
        <authorList>
            <person name="Luo X."/>
            <person name="Li H."/>
            <person name="Wu Z."/>
            <person name="Yao W."/>
            <person name="Zhao P."/>
            <person name="Cao D."/>
            <person name="Yu H."/>
            <person name="Li K."/>
            <person name="Poudel K."/>
            <person name="Zhao D."/>
            <person name="Zhang F."/>
            <person name="Xia X."/>
            <person name="Chen L."/>
            <person name="Wang Q."/>
            <person name="Jing D."/>
            <person name="Cao S."/>
        </authorList>
    </citation>
    <scope>NUCLEOTIDE SEQUENCE [LARGE SCALE GENOMIC DNA]</scope>
    <source>
        <strain evidence="8">cv. Tunisia</strain>
    </source>
</reference>
<dbReference type="FunFam" id="3.40.47.10:FF:000025">
    <property type="entry name" value="Chalcone synthase 2"/>
    <property type="match status" value="1"/>
</dbReference>
<evidence type="ECO:0000256" key="3">
    <source>
        <dbReference type="ARBA" id="ARBA00023315"/>
    </source>
</evidence>
<keyword evidence="8" id="KW-1185">Reference proteome</keyword>
<dbReference type="RefSeq" id="XP_031384942.1">
    <property type="nucleotide sequence ID" value="XM_031529082.1"/>
</dbReference>
<dbReference type="Pfam" id="PF00195">
    <property type="entry name" value="Chal_sti_synt_N"/>
    <property type="match status" value="1"/>
</dbReference>
<proteinExistence type="inferred from homology"/>
<accession>A0A6P8CL57</accession>
<reference evidence="9" key="2">
    <citation type="submission" date="2025-08" db="UniProtKB">
        <authorList>
            <consortium name="RefSeq"/>
        </authorList>
    </citation>
    <scope>IDENTIFICATION</scope>
    <source>
        <tissue evidence="9">Leaf</tissue>
    </source>
</reference>
<comment type="similarity">
    <text evidence="1 5">Belongs to the thiolase-like superfamily. Chalcone/stilbene synthases family.</text>
</comment>
<sequence>MDMEIKIQEGLQKARGPATILALGTANPANIIHQADFPDFYFQVTNSDNMTLLKEKFKRICDKTMIKKRHMVLTRDLLERNTNMCAYGASSLNARQDILVPMVPELGKEAALKAIIEEWGLPKSKITHLIFHSTSGAHMPGADYHIIKLLGLQLNVKRIMMYQQGCYVSGTLLRMAKDIAENNPGARILVVCSEITLGAFHGPCEADLDSLVGQAIIGDGAAALIIGADPDASFERPLFQLVSALETIIPDSDGAIEGPLSEMGLTFHLSKGVPALISSNIEKLLADLLGPFGIVGDWNSLFWAIHTGGRAILDGIEAKLGLNQDKLQATRHVLGEYGNMGSASVFFVLDEVRRRSATEGTRKVVTEGGAGGRGNKWGILLAFGAGLTVDAVLLLSIPTDPIPN</sequence>
<evidence type="ECO:0000256" key="5">
    <source>
        <dbReference type="RuleBase" id="RU003633"/>
    </source>
</evidence>
<feature type="domain" description="Chalcone/stilbene synthase N-terminal" evidence="6">
    <location>
        <begin position="12"/>
        <end position="230"/>
    </location>
</feature>